<reference evidence="2" key="1">
    <citation type="submission" date="2018-11" db="EMBL/GenBank/DDBJ databases">
        <authorList>
            <consortium name="Pathogen Informatics"/>
        </authorList>
    </citation>
    <scope>NUCLEOTIDE SEQUENCE</scope>
</reference>
<sequence>MAGLAANCRLVTTACVGTILDSGGRPIVPTPRRRDAKFDVSPIASYAAEADSAAHNPPRFSTISIASVPFARAFSASNCLLANSIGSFKWYPVLSAVLAAESTDRRGDKCPHGPSKCPSGHKANYHNQPEKATPPHFDTLCSNLVQSTLLHSHRINLLRFDCLPLLLYRLDFTPGSSLPSHAGLGSIGLLILSSQLCSSFFHFHRLIQVKGRHPPERLLAGERK</sequence>
<evidence type="ECO:0000313" key="3">
    <source>
        <dbReference type="Proteomes" id="UP000784294"/>
    </source>
</evidence>
<proteinExistence type="predicted"/>
<dbReference type="Proteomes" id="UP000784294">
    <property type="component" value="Unassembled WGS sequence"/>
</dbReference>
<comment type="caution">
    <text evidence="2">The sequence shown here is derived from an EMBL/GenBank/DDBJ whole genome shotgun (WGS) entry which is preliminary data.</text>
</comment>
<keyword evidence="3" id="KW-1185">Reference proteome</keyword>
<evidence type="ECO:0000313" key="2">
    <source>
        <dbReference type="EMBL" id="VEL28598.1"/>
    </source>
</evidence>
<protein>
    <submittedName>
        <fullName evidence="2">Uncharacterized protein</fullName>
    </submittedName>
</protein>
<gene>
    <name evidence="2" type="ORF">PXEA_LOCUS22038</name>
</gene>
<evidence type="ECO:0000256" key="1">
    <source>
        <dbReference type="SAM" id="MobiDB-lite"/>
    </source>
</evidence>
<feature type="region of interest" description="Disordered" evidence="1">
    <location>
        <begin position="105"/>
        <end position="129"/>
    </location>
</feature>
<dbReference type="AlphaFoldDB" id="A0A448X5I2"/>
<name>A0A448X5I2_9PLAT</name>
<organism evidence="2 3">
    <name type="scientific">Protopolystoma xenopodis</name>
    <dbReference type="NCBI Taxonomy" id="117903"/>
    <lineage>
        <taxon>Eukaryota</taxon>
        <taxon>Metazoa</taxon>
        <taxon>Spiralia</taxon>
        <taxon>Lophotrochozoa</taxon>
        <taxon>Platyhelminthes</taxon>
        <taxon>Monogenea</taxon>
        <taxon>Polyopisthocotylea</taxon>
        <taxon>Polystomatidea</taxon>
        <taxon>Polystomatidae</taxon>
        <taxon>Protopolystoma</taxon>
    </lineage>
</organism>
<dbReference type="EMBL" id="CAAALY010096274">
    <property type="protein sequence ID" value="VEL28598.1"/>
    <property type="molecule type" value="Genomic_DNA"/>
</dbReference>
<accession>A0A448X5I2</accession>